<sequence>MADLIAQGTDPHHRWRHRLPEDQEIVLGRQGNYWSVPWDSHISATHASLCWQAGRLNVSQLFETRNPIFFRGRKEQQFQIGIGEHFVIGTTTFTLADEKLLLSINEPLPDTEKTFSAQDLQALQYRNADQQIDVLSELPKIISSAGSDDDLFGQLVNLLLQGIPRARGVALVAADPATTTVTTNSPEAIQIMHWDSRSGSPSDIKPSQRLIWQATNTQKSIAYVWAGRRGENQPTLTASEDLDWAFCTPVNSPACPGWAIYVEGNFEHQSSLSSETFHPQALRDEMKFTELIASSLGNSRHLENLKRTQAVFGQFFPTVVLDALSTQDPEQYLAPQEVDLAILFCDVRGFSRSSELASDDLLGLLERISQALGVMTQNILAQGGVVGDFHGDAAMGFWGWPASQSDRSERACLAALSIREAFNTAANDPTHPLHDFHVGIGIASGPAVAGKLGSADQVKVTAFGPVVNLAARLEAMTKVVGASILIDETTLAALQGSSSKTPEMRFRQVAKVQPFGLQNALQVTELLPSLSDEDQLSQSDLAAYEEARKQFQDGSWEEAQQLLQQLSDQDPVKPFLLDYLKTQGPTVPAEWNGTIVMKTK</sequence>
<organism evidence="2">
    <name type="scientific">uncultured Planctomycetales bacterium HF0130_29M04</name>
    <dbReference type="NCBI Taxonomy" id="723552"/>
    <lineage>
        <taxon>Bacteria</taxon>
        <taxon>Pseudomonadati</taxon>
        <taxon>Planctomycetota</taxon>
        <taxon>Planctomycetia</taxon>
        <taxon>Planctomycetales</taxon>
        <taxon>environmental samples</taxon>
    </lineage>
</organism>
<dbReference type="SMART" id="SM00044">
    <property type="entry name" value="CYCc"/>
    <property type="match status" value="1"/>
</dbReference>
<dbReference type="Gene3D" id="2.60.200.20">
    <property type="match status" value="1"/>
</dbReference>
<dbReference type="PROSITE" id="PS50125">
    <property type="entry name" value="GUANYLATE_CYCLASE_2"/>
    <property type="match status" value="1"/>
</dbReference>
<dbReference type="GO" id="GO:0006171">
    <property type="term" value="P:cAMP biosynthetic process"/>
    <property type="evidence" value="ECO:0007669"/>
    <property type="project" value="TreeGrafter"/>
</dbReference>
<dbReference type="InterPro" id="IPR008984">
    <property type="entry name" value="SMAD_FHA_dom_sf"/>
</dbReference>
<reference evidence="2" key="1">
    <citation type="submission" date="2010-01" db="EMBL/GenBank/DDBJ databases">
        <title>Genome fragments of uncultured bacteria from the North Pacific subtropical Gyre.</title>
        <authorList>
            <person name="Pham V.D."/>
            <person name="Delong E.F."/>
        </authorList>
    </citation>
    <scope>NUCLEOTIDE SEQUENCE</scope>
</reference>
<accession>E7C3F8</accession>
<name>E7C3F8_9BACT</name>
<dbReference type="GO" id="GO:0004016">
    <property type="term" value="F:adenylate cyclase activity"/>
    <property type="evidence" value="ECO:0007669"/>
    <property type="project" value="UniProtKB-ARBA"/>
</dbReference>
<dbReference type="InterPro" id="IPR050697">
    <property type="entry name" value="Adenylyl/Guanylyl_Cyclase_3/4"/>
</dbReference>
<dbReference type="CDD" id="cd07302">
    <property type="entry name" value="CHD"/>
    <property type="match status" value="1"/>
</dbReference>
<dbReference type="GO" id="GO:0035556">
    <property type="term" value="P:intracellular signal transduction"/>
    <property type="evidence" value="ECO:0007669"/>
    <property type="project" value="InterPro"/>
</dbReference>
<dbReference type="InterPro" id="IPR001054">
    <property type="entry name" value="A/G_cyclase"/>
</dbReference>
<dbReference type="Gene3D" id="3.30.70.1230">
    <property type="entry name" value="Nucleotide cyclase"/>
    <property type="match status" value="1"/>
</dbReference>
<evidence type="ECO:0000313" key="2">
    <source>
        <dbReference type="EMBL" id="ADI21982.1"/>
    </source>
</evidence>
<proteinExistence type="predicted"/>
<dbReference type="AlphaFoldDB" id="E7C3F8"/>
<dbReference type="SUPFAM" id="SSF55073">
    <property type="entry name" value="Nucleotide cyclase"/>
    <property type="match status" value="1"/>
</dbReference>
<evidence type="ECO:0000259" key="1">
    <source>
        <dbReference type="PROSITE" id="PS50125"/>
    </source>
</evidence>
<dbReference type="PANTHER" id="PTHR43081">
    <property type="entry name" value="ADENYLATE CYCLASE, TERMINAL-DIFFERENTIATION SPECIFIC-RELATED"/>
    <property type="match status" value="1"/>
</dbReference>
<dbReference type="PANTHER" id="PTHR43081:SF20">
    <property type="entry name" value="TWO-COMPONENT RESPONSE REGULATOR"/>
    <property type="match status" value="1"/>
</dbReference>
<dbReference type="Pfam" id="PF00211">
    <property type="entry name" value="Guanylate_cyc"/>
    <property type="match status" value="1"/>
</dbReference>
<protein>
    <submittedName>
        <fullName evidence="2">Adenylate cyclase, family 3 (Some proteins contain HAMP domain)</fullName>
    </submittedName>
</protein>
<feature type="domain" description="Guanylate cyclase" evidence="1">
    <location>
        <begin position="341"/>
        <end position="474"/>
    </location>
</feature>
<dbReference type="EMBL" id="GU567971">
    <property type="protein sequence ID" value="ADI21982.1"/>
    <property type="molecule type" value="Genomic_DNA"/>
</dbReference>
<dbReference type="InterPro" id="IPR029787">
    <property type="entry name" value="Nucleotide_cyclase"/>
</dbReference>
<dbReference type="SUPFAM" id="SSF49879">
    <property type="entry name" value="SMAD/FHA domain"/>
    <property type="match status" value="1"/>
</dbReference>